<name>A0ABZ3BYP1_9GAMM</name>
<keyword evidence="7 10" id="KW-0812">Transmembrane</keyword>
<evidence type="ECO:0000313" key="12">
    <source>
        <dbReference type="Proteomes" id="UP001449178"/>
    </source>
</evidence>
<feature type="transmembrane region" description="Helical" evidence="10">
    <location>
        <begin position="62"/>
        <end position="78"/>
    </location>
</feature>
<evidence type="ECO:0000256" key="9">
    <source>
        <dbReference type="ARBA" id="ARBA00023136"/>
    </source>
</evidence>
<proteinExistence type="inferred from homology"/>
<accession>A0ABZ3BYP1</accession>
<evidence type="ECO:0000256" key="3">
    <source>
        <dbReference type="ARBA" id="ARBA00006669"/>
    </source>
</evidence>
<comment type="function">
    <text evidence="1">Required for nicotinamide riboside transport across the inner membrane.</text>
</comment>
<evidence type="ECO:0000256" key="4">
    <source>
        <dbReference type="ARBA" id="ARBA00017522"/>
    </source>
</evidence>
<evidence type="ECO:0000256" key="6">
    <source>
        <dbReference type="ARBA" id="ARBA00022475"/>
    </source>
</evidence>
<evidence type="ECO:0000256" key="5">
    <source>
        <dbReference type="ARBA" id="ARBA00022448"/>
    </source>
</evidence>
<evidence type="ECO:0000256" key="8">
    <source>
        <dbReference type="ARBA" id="ARBA00022989"/>
    </source>
</evidence>
<evidence type="ECO:0000256" key="7">
    <source>
        <dbReference type="ARBA" id="ARBA00022692"/>
    </source>
</evidence>
<keyword evidence="9 10" id="KW-0472">Membrane</keyword>
<dbReference type="NCBIfam" id="TIGR01528">
    <property type="entry name" value="NMN_trans_PnuC"/>
    <property type="match status" value="1"/>
</dbReference>
<evidence type="ECO:0000256" key="10">
    <source>
        <dbReference type="SAM" id="Phobius"/>
    </source>
</evidence>
<gene>
    <name evidence="11" type="primary">pnuC</name>
    <name evidence="11" type="ORF">WMO13_09885</name>
</gene>
<dbReference type="PANTHER" id="PTHR36122:SF2">
    <property type="entry name" value="NICOTINAMIDE RIBOSIDE TRANSPORTER PNUC"/>
    <property type="match status" value="1"/>
</dbReference>
<evidence type="ECO:0000256" key="1">
    <source>
        <dbReference type="ARBA" id="ARBA00002672"/>
    </source>
</evidence>
<sequence length="256" mass="29288">MTYNTQEAPVTLTSSPIKMSPFSRAVLSIGRHKSYPYICFILVIASYLYTEPFAEFDLRYGISFFGAITGLICVILMTRRSQIANYFGLLSTFGESIGNFLGGNIGAGLPHIYNFSTHVYGVINWRKNHDADDKVITRSLTLKQYLYVALAFILIFLFNIVITRMLGVENTFWQLILNGFIFGLAIPAQTLLMMRYDFSWYLWVLMNIFMVILNFFGPEPNPVIGAQYSVYLFNSLYGLVEWRTFARSYEAENSTV</sequence>
<dbReference type="RefSeq" id="WP_245601183.1">
    <property type="nucleotide sequence ID" value="NZ_CP150637.1"/>
</dbReference>
<evidence type="ECO:0000256" key="2">
    <source>
        <dbReference type="ARBA" id="ARBA00004651"/>
    </source>
</evidence>
<comment type="subcellular location">
    <subcellularLocation>
        <location evidence="2">Cell membrane</location>
        <topology evidence="2">Multi-pass membrane protein</topology>
    </subcellularLocation>
</comment>
<dbReference type="Pfam" id="PF04973">
    <property type="entry name" value="NMN_transporter"/>
    <property type="match status" value="1"/>
</dbReference>
<keyword evidence="8 10" id="KW-1133">Transmembrane helix</keyword>
<feature type="transmembrane region" description="Helical" evidence="10">
    <location>
        <begin position="172"/>
        <end position="193"/>
    </location>
</feature>
<keyword evidence="6" id="KW-1003">Cell membrane</keyword>
<organism evidence="11 12">
    <name type="scientific">Ignatzschineria larvae DSM 13226</name>
    <dbReference type="NCBI Taxonomy" id="1111732"/>
    <lineage>
        <taxon>Bacteria</taxon>
        <taxon>Pseudomonadati</taxon>
        <taxon>Pseudomonadota</taxon>
        <taxon>Gammaproteobacteria</taxon>
        <taxon>Cardiobacteriales</taxon>
        <taxon>Ignatzschineriaceae</taxon>
        <taxon>Ignatzschineria</taxon>
    </lineage>
</organism>
<feature type="transmembrane region" description="Helical" evidence="10">
    <location>
        <begin position="145"/>
        <end position="166"/>
    </location>
</feature>
<feature type="transmembrane region" description="Helical" evidence="10">
    <location>
        <begin position="223"/>
        <end position="240"/>
    </location>
</feature>
<dbReference type="InterPro" id="IPR006419">
    <property type="entry name" value="NMN_transpt_PnuC"/>
</dbReference>
<dbReference type="PANTHER" id="PTHR36122">
    <property type="entry name" value="NICOTINAMIDE RIBOSIDE TRANSPORTER PNUC"/>
    <property type="match status" value="1"/>
</dbReference>
<feature type="transmembrane region" description="Helical" evidence="10">
    <location>
        <begin position="200"/>
        <end position="217"/>
    </location>
</feature>
<keyword evidence="12" id="KW-1185">Reference proteome</keyword>
<feature type="transmembrane region" description="Helical" evidence="10">
    <location>
        <begin position="34"/>
        <end position="50"/>
    </location>
</feature>
<dbReference type="Proteomes" id="UP001449178">
    <property type="component" value="Chromosome"/>
</dbReference>
<reference evidence="11 12" key="1">
    <citation type="submission" date="2024-03" db="EMBL/GenBank/DDBJ databases">
        <title>Complete Genome Sequence and Annotation of Ignatzschineria larvae DSM 13226.</title>
        <authorList>
            <person name="Cantrell E."/>
            <person name="Burcham Z.M."/>
        </authorList>
    </citation>
    <scope>NUCLEOTIDE SEQUENCE [LARGE SCALE GENOMIC DNA]</scope>
    <source>
        <strain evidence="11 12">DSM 13226</strain>
    </source>
</reference>
<keyword evidence="5" id="KW-0813">Transport</keyword>
<evidence type="ECO:0000313" key="11">
    <source>
        <dbReference type="EMBL" id="WZW87660.1"/>
    </source>
</evidence>
<dbReference type="EMBL" id="CP150637">
    <property type="protein sequence ID" value="WZW87660.1"/>
    <property type="molecule type" value="Genomic_DNA"/>
</dbReference>
<comment type="similarity">
    <text evidence="3">Belongs to the nicotinamide ribonucleoside (NR) uptake permease (TC 4.B.1) family.</text>
</comment>
<protein>
    <recommendedName>
        <fullName evidence="4">Nicotinamide riboside transporter PnuC</fullName>
    </recommendedName>
</protein>